<dbReference type="EMBL" id="JH767217">
    <property type="protein sequence ID" value="EQC26960.1"/>
    <property type="molecule type" value="Genomic_DNA"/>
</dbReference>
<dbReference type="InterPro" id="IPR039755">
    <property type="entry name" value="TBC1D23"/>
</dbReference>
<evidence type="ECO:0000256" key="1">
    <source>
        <dbReference type="ARBA" id="ARBA00004601"/>
    </source>
</evidence>
<dbReference type="RefSeq" id="XP_008619562.1">
    <property type="nucleotide sequence ID" value="XM_008621340.1"/>
</dbReference>
<dbReference type="GeneID" id="19955903"/>
<feature type="region of interest" description="Disordered" evidence="5">
    <location>
        <begin position="1040"/>
        <end position="1060"/>
    </location>
</feature>
<dbReference type="Pfam" id="PF00041">
    <property type="entry name" value="fn3"/>
    <property type="match status" value="1"/>
</dbReference>
<evidence type="ECO:0000313" key="11">
    <source>
        <dbReference type="Proteomes" id="UP000030762"/>
    </source>
</evidence>
<feature type="domain" description="Rhodanese" evidence="8">
    <location>
        <begin position="413"/>
        <end position="531"/>
    </location>
</feature>
<sequence>MTSETEASAMAECMVDAEALSGVDAKAQEVDPKAPMEAAGGAGEAQPNDGGTQPSAEVAKDTQSCMSTSNAPMSHLDDPHAPISRDDLMRSLDAELNRRRPDTYIITQLCHDLGHVPSSRRARVWQALLLPGGAKSGECDIFAPIDADDANQRVIRADAPRTRPKDFDENDRAGLEHCLLHVLTYYCKCKTIRYKQGMNEVLAPFLLLFGLDAPAAVYQCYYTFIDKYLTNVYSDREFRSLQCSMRLLRLLLLYHDPRLCSYLDEHDMTPELYVTPWFMTLFARNTAPDVVFALWDAVLLHDDPTLLHFVALALLQDKRELLLRADPAELPQVLTSLSITSVEHATSLLAKALQTMHVTPTSFRKDILSVCYRPLTDRTVSALKQIGATSCLTLHPSELVSYMAQKVQGTLASSMNLIILDCRPFPAFQEFHLSLSYHIDPDVAANPEAFRVLLDGFSRMKDCHFCFVGSKASRSSEPETAALSPLTDPDLVDDVAISRFVVMFLQHNFAHVSKVLGGLDAVRDEFLATLDDSVVEQLVVGEYVDDTSASSLKVKAKRLMGKLPTQSALQSLQRLKSTIGKPPLLFGKAPTTPPTLDGVTQSALMVGDDEWVEVCVKSKEILRRSSKSMADDWKRVHFEAGKLGILFKGVDRSQITVDSIVPRGQAEAAGLLERGDVLETIDGANIRGLRFHAVMEMLQRAPRPVTLQFSSPPTRLLDVLDALSVPPHAPLLLRNGPYSLSIIWDHVPGATRYQLQYALQSEHRFHPWATLAVKSQSGSVVDHSSDVSGTVVGLEPGEKYLLRVRCGTPTNWGTYSEPSVTMTTIETASSRRLLSPKTSPSHGTSSHNSVVVFLAGECPDVVESGLFYYRVLLGLRARAGPSYDASTEAVALEKGSLIKCDEKILRGPHVFVRLQDTDLWAFETTADGAPVLERLAMDKEPPLRHSESVEKHMATAPSGLTLQATGATTIVVSWEALLDPSVTKYCIQFSKNRLAALWISRDLVPTENSCVLTELTPGTAYVVRLRAGYETGYGPYTATSAPCRTGDAPPEVVSPDDLDESKPAKLFTMNGWMEKAAGAVQRLTKTNSSDQLPDESDGRPIWREPPLVINVDEMKQAKEEFQWFPAKKLVEDASAVACELVVTNGYLLSVEPEVDRPGWGRIDERRRLKLLTKITSRRTVPNSVVFHFKQHEDDDTIDHIAFIVDERSACLELVKQRFMAITAPQ</sequence>
<accession>T0Q0V5</accession>
<dbReference type="Pfam" id="PF00566">
    <property type="entry name" value="RabGAP-TBC"/>
    <property type="match status" value="1"/>
</dbReference>
<keyword evidence="3" id="KW-0217">Developmental protein</keyword>
<feature type="domain" description="Rab-GAP TBC" evidence="6">
    <location>
        <begin position="115"/>
        <end position="302"/>
    </location>
</feature>
<name>T0Q0V5_SAPDV</name>
<protein>
    <recommendedName>
        <fullName evidence="2">TBC1 domain family member 23</fullName>
    </recommendedName>
</protein>
<reference evidence="10 11" key="1">
    <citation type="submission" date="2012-04" db="EMBL/GenBank/DDBJ databases">
        <title>The Genome Sequence of Saprolegnia declina VS20.</title>
        <authorList>
            <consortium name="The Broad Institute Genome Sequencing Platform"/>
            <person name="Russ C."/>
            <person name="Nusbaum C."/>
            <person name="Tyler B."/>
            <person name="van West P."/>
            <person name="Dieguez-Uribeondo J."/>
            <person name="de Bruijn I."/>
            <person name="Tripathy S."/>
            <person name="Jiang R."/>
            <person name="Young S.K."/>
            <person name="Zeng Q."/>
            <person name="Gargeya S."/>
            <person name="Fitzgerald M."/>
            <person name="Haas B."/>
            <person name="Abouelleil A."/>
            <person name="Alvarado L."/>
            <person name="Arachchi H.M."/>
            <person name="Berlin A."/>
            <person name="Chapman S.B."/>
            <person name="Goldberg J."/>
            <person name="Griggs A."/>
            <person name="Gujja S."/>
            <person name="Hansen M."/>
            <person name="Howarth C."/>
            <person name="Imamovic A."/>
            <person name="Larimer J."/>
            <person name="McCowen C."/>
            <person name="Montmayeur A."/>
            <person name="Murphy C."/>
            <person name="Neiman D."/>
            <person name="Pearson M."/>
            <person name="Priest M."/>
            <person name="Roberts A."/>
            <person name="Saif S."/>
            <person name="Shea T."/>
            <person name="Sisk P."/>
            <person name="Sykes S."/>
            <person name="Wortman J."/>
            <person name="Nusbaum C."/>
            <person name="Birren B."/>
        </authorList>
    </citation>
    <scope>NUCLEOTIDE SEQUENCE [LARGE SCALE GENOMIC DNA]</scope>
    <source>
        <strain evidence="10 11">VS20</strain>
    </source>
</reference>
<dbReference type="GO" id="GO:0005829">
    <property type="term" value="C:cytosol"/>
    <property type="evidence" value="ECO:0007669"/>
    <property type="project" value="GOC"/>
</dbReference>
<feature type="region of interest" description="Disordered" evidence="5">
    <location>
        <begin position="24"/>
        <end position="84"/>
    </location>
</feature>
<proteinExistence type="predicted"/>
<dbReference type="PROSITE" id="PS50853">
    <property type="entry name" value="FN3"/>
    <property type="match status" value="2"/>
</dbReference>
<dbReference type="SUPFAM" id="SSF49265">
    <property type="entry name" value="Fibronectin type III"/>
    <property type="match status" value="1"/>
</dbReference>
<feature type="domain" description="Fibronectin type-III" evidence="9">
    <location>
        <begin position="956"/>
        <end position="1048"/>
    </location>
</feature>
<feature type="domain" description="Fibronectin type-III" evidence="9">
    <location>
        <begin position="726"/>
        <end position="827"/>
    </location>
</feature>
<dbReference type="OMA" id="DMTPELY"/>
<evidence type="ECO:0000259" key="8">
    <source>
        <dbReference type="PROSITE" id="PS50206"/>
    </source>
</evidence>
<comment type="subcellular location">
    <subcellularLocation>
        <location evidence="1">Golgi apparatus</location>
        <location evidence="1">trans-Golgi network</location>
    </subcellularLocation>
</comment>
<feature type="compositionally biased region" description="Basic and acidic residues" evidence="5">
    <location>
        <begin position="75"/>
        <end position="84"/>
    </location>
</feature>
<dbReference type="InterPro" id="IPR035969">
    <property type="entry name" value="Rab-GAP_TBC_sf"/>
</dbReference>
<dbReference type="InterPro" id="IPR001478">
    <property type="entry name" value="PDZ"/>
</dbReference>
<dbReference type="OrthoDB" id="1668230at2759"/>
<dbReference type="Proteomes" id="UP000030762">
    <property type="component" value="Unassembled WGS sequence"/>
</dbReference>
<organism evidence="10 11">
    <name type="scientific">Saprolegnia diclina (strain VS20)</name>
    <dbReference type="NCBI Taxonomy" id="1156394"/>
    <lineage>
        <taxon>Eukaryota</taxon>
        <taxon>Sar</taxon>
        <taxon>Stramenopiles</taxon>
        <taxon>Oomycota</taxon>
        <taxon>Saprolegniomycetes</taxon>
        <taxon>Saprolegniales</taxon>
        <taxon>Saprolegniaceae</taxon>
        <taxon>Saprolegnia</taxon>
    </lineage>
</organism>
<dbReference type="InterPro" id="IPR013783">
    <property type="entry name" value="Ig-like_fold"/>
</dbReference>
<dbReference type="GO" id="GO:0005802">
    <property type="term" value="C:trans-Golgi network"/>
    <property type="evidence" value="ECO:0007669"/>
    <property type="project" value="TreeGrafter"/>
</dbReference>
<feature type="compositionally biased region" description="Polar residues" evidence="5">
    <location>
        <begin position="49"/>
        <end position="72"/>
    </location>
</feature>
<dbReference type="InterPro" id="IPR001763">
    <property type="entry name" value="Rhodanese-like_dom"/>
</dbReference>
<feature type="domain" description="PDZ" evidence="7">
    <location>
        <begin position="639"/>
        <end position="713"/>
    </location>
</feature>
<dbReference type="PROSITE" id="PS50106">
    <property type="entry name" value="PDZ"/>
    <property type="match status" value="1"/>
</dbReference>
<dbReference type="PANTHER" id="PTHR13297:SF5">
    <property type="entry name" value="TBC1 DOMAIN FAMILY MEMBER 23"/>
    <property type="match status" value="1"/>
</dbReference>
<evidence type="ECO:0000259" key="6">
    <source>
        <dbReference type="PROSITE" id="PS50086"/>
    </source>
</evidence>
<keyword evidence="4" id="KW-0333">Golgi apparatus</keyword>
<dbReference type="Gene3D" id="1.10.472.80">
    <property type="entry name" value="Ypt/Rab-GAP domain of gyp1p, domain 3"/>
    <property type="match status" value="1"/>
</dbReference>
<dbReference type="GO" id="GO:0099041">
    <property type="term" value="P:vesicle tethering to Golgi"/>
    <property type="evidence" value="ECO:0007669"/>
    <property type="project" value="TreeGrafter"/>
</dbReference>
<keyword evidence="11" id="KW-1185">Reference proteome</keyword>
<dbReference type="SUPFAM" id="SSF47923">
    <property type="entry name" value="Ypt/Rab-GAP domain of gyp1p"/>
    <property type="match status" value="2"/>
</dbReference>
<dbReference type="Gene3D" id="2.30.42.10">
    <property type="match status" value="1"/>
</dbReference>
<dbReference type="STRING" id="1156394.T0Q0V5"/>
<dbReference type="GO" id="GO:0042147">
    <property type="term" value="P:retrograde transport, endosome to Golgi"/>
    <property type="evidence" value="ECO:0007669"/>
    <property type="project" value="InterPro"/>
</dbReference>
<dbReference type="PANTHER" id="PTHR13297">
    <property type="entry name" value="TBC1 DOMAIN FAMILY MEMBER 23-RELATED"/>
    <property type="match status" value="1"/>
</dbReference>
<dbReference type="InterPro" id="IPR036034">
    <property type="entry name" value="PDZ_sf"/>
</dbReference>
<dbReference type="PROSITE" id="PS50206">
    <property type="entry name" value="RHODANESE_3"/>
    <property type="match status" value="1"/>
</dbReference>
<gene>
    <name evidence="10" type="ORF">SDRG_15176</name>
</gene>
<dbReference type="SMART" id="SM00164">
    <property type="entry name" value="TBC"/>
    <property type="match status" value="1"/>
</dbReference>
<evidence type="ECO:0000259" key="7">
    <source>
        <dbReference type="PROSITE" id="PS50106"/>
    </source>
</evidence>
<dbReference type="InterPro" id="IPR036116">
    <property type="entry name" value="FN3_sf"/>
</dbReference>
<dbReference type="VEuPathDB" id="FungiDB:SDRG_15176"/>
<evidence type="ECO:0000256" key="3">
    <source>
        <dbReference type="ARBA" id="ARBA00022473"/>
    </source>
</evidence>
<dbReference type="Pfam" id="PF00595">
    <property type="entry name" value="PDZ"/>
    <property type="match status" value="1"/>
</dbReference>
<dbReference type="eggNOG" id="KOG3636">
    <property type="taxonomic scope" value="Eukaryota"/>
</dbReference>
<dbReference type="CDD" id="cd00063">
    <property type="entry name" value="FN3"/>
    <property type="match status" value="2"/>
</dbReference>
<dbReference type="SMART" id="SM00228">
    <property type="entry name" value="PDZ"/>
    <property type="match status" value="1"/>
</dbReference>
<evidence type="ECO:0000256" key="5">
    <source>
        <dbReference type="SAM" id="MobiDB-lite"/>
    </source>
</evidence>
<dbReference type="InParanoid" id="T0Q0V5"/>
<dbReference type="Gene3D" id="2.60.40.10">
    <property type="entry name" value="Immunoglobulins"/>
    <property type="match status" value="2"/>
</dbReference>
<dbReference type="InterPro" id="IPR000195">
    <property type="entry name" value="Rab-GAP-TBC_dom"/>
</dbReference>
<dbReference type="Gene3D" id="1.10.8.270">
    <property type="entry name" value="putative rabgap domain of human tbc1 domain family member 14 like domains"/>
    <property type="match status" value="1"/>
</dbReference>
<evidence type="ECO:0000259" key="9">
    <source>
        <dbReference type="PROSITE" id="PS50853"/>
    </source>
</evidence>
<evidence type="ECO:0000256" key="4">
    <source>
        <dbReference type="ARBA" id="ARBA00023034"/>
    </source>
</evidence>
<dbReference type="CDD" id="cd20788">
    <property type="entry name" value="TBC1D23_C-like"/>
    <property type="match status" value="1"/>
</dbReference>
<evidence type="ECO:0000256" key="2">
    <source>
        <dbReference type="ARBA" id="ARBA00014207"/>
    </source>
</evidence>
<dbReference type="SMART" id="SM00060">
    <property type="entry name" value="FN3"/>
    <property type="match status" value="2"/>
</dbReference>
<dbReference type="InterPro" id="IPR036873">
    <property type="entry name" value="Rhodanese-like_dom_sf"/>
</dbReference>
<dbReference type="AlphaFoldDB" id="T0Q0V5"/>
<dbReference type="SUPFAM" id="SSF52821">
    <property type="entry name" value="Rhodanese/Cell cycle control phosphatase"/>
    <property type="match status" value="1"/>
</dbReference>
<dbReference type="SUPFAM" id="SSF50156">
    <property type="entry name" value="PDZ domain-like"/>
    <property type="match status" value="1"/>
</dbReference>
<evidence type="ECO:0000313" key="10">
    <source>
        <dbReference type="EMBL" id="EQC26960.1"/>
    </source>
</evidence>
<dbReference type="PROSITE" id="PS50086">
    <property type="entry name" value="TBC_RABGAP"/>
    <property type="match status" value="1"/>
</dbReference>
<dbReference type="InterPro" id="IPR003961">
    <property type="entry name" value="FN3_dom"/>
</dbReference>